<gene>
    <name evidence="2" type="ORF">LCGC14_0091250</name>
</gene>
<protein>
    <recommendedName>
        <fullName evidence="1">SsuA/THI5-like domain-containing protein</fullName>
    </recommendedName>
</protein>
<comment type="caution">
    <text evidence="2">The sequence shown here is derived from an EMBL/GenBank/DDBJ whole genome shotgun (WGS) entry which is preliminary data.</text>
</comment>
<dbReference type="PANTHER" id="PTHR31528">
    <property type="entry name" value="4-AMINO-5-HYDROXYMETHYL-2-METHYLPYRIMIDINE PHOSPHATE SYNTHASE THI11-RELATED"/>
    <property type="match status" value="1"/>
</dbReference>
<dbReference type="GO" id="GO:0009228">
    <property type="term" value="P:thiamine biosynthetic process"/>
    <property type="evidence" value="ECO:0007669"/>
    <property type="project" value="InterPro"/>
</dbReference>
<dbReference type="EMBL" id="LAZR01000025">
    <property type="protein sequence ID" value="KKO03698.1"/>
    <property type="molecule type" value="Genomic_DNA"/>
</dbReference>
<dbReference type="SUPFAM" id="SSF53850">
    <property type="entry name" value="Periplasmic binding protein-like II"/>
    <property type="match status" value="1"/>
</dbReference>
<evidence type="ECO:0000313" key="2">
    <source>
        <dbReference type="EMBL" id="KKO03698.1"/>
    </source>
</evidence>
<name>A0A0F9VUS0_9ZZZZ</name>
<dbReference type="AlphaFoldDB" id="A0A0F9VUS0"/>
<organism evidence="2">
    <name type="scientific">marine sediment metagenome</name>
    <dbReference type="NCBI Taxonomy" id="412755"/>
    <lineage>
        <taxon>unclassified sequences</taxon>
        <taxon>metagenomes</taxon>
        <taxon>ecological metagenomes</taxon>
    </lineage>
</organism>
<sequence length="331" mass="34864">MLKKASSVLAMVIAMSASGMAAAADEVTYQLDWLPGGDKAPVYTGIQQGFFAAEDLEVSIASGRGSTDAITKIATGQADIGSADIGALMAARAQDTVPVSAVYMIFNQGPHAFFSLSDSGINNFADIAGKKVATSPFTSSNAFLPLVLQANDMPADAVTLTKSDPGALGPMLVTGNTDAIIAWVTNIALFKQQAASAGKDINVIRWSDAGLSLYSSAVVASDKFLSERPDVAKRFMRAYDKSVRFTHENPEKAAADLHTMVPEVDAAVATAQIGDSMPLTFNEISEADGLGTMTPERIATTWKWVAEANELSVDSLDPETIVNRDFMPAAE</sequence>
<dbReference type="Pfam" id="PF09084">
    <property type="entry name" value="NMT1"/>
    <property type="match status" value="1"/>
</dbReference>
<reference evidence="2" key="1">
    <citation type="journal article" date="2015" name="Nature">
        <title>Complex archaea that bridge the gap between prokaryotes and eukaryotes.</title>
        <authorList>
            <person name="Spang A."/>
            <person name="Saw J.H."/>
            <person name="Jorgensen S.L."/>
            <person name="Zaremba-Niedzwiedzka K."/>
            <person name="Martijn J."/>
            <person name="Lind A.E."/>
            <person name="van Eijk R."/>
            <person name="Schleper C."/>
            <person name="Guy L."/>
            <person name="Ettema T.J."/>
        </authorList>
    </citation>
    <scope>NUCLEOTIDE SEQUENCE</scope>
</reference>
<feature type="domain" description="SsuA/THI5-like" evidence="1">
    <location>
        <begin position="40"/>
        <end position="253"/>
    </location>
</feature>
<dbReference type="InterPro" id="IPR027939">
    <property type="entry name" value="NMT1/THI5"/>
</dbReference>
<proteinExistence type="predicted"/>
<dbReference type="PANTHER" id="PTHR31528:SF15">
    <property type="entry name" value="RIBOFLAVIN-BINDING PROTEIN RIBY"/>
    <property type="match status" value="1"/>
</dbReference>
<accession>A0A0F9VUS0</accession>
<evidence type="ECO:0000259" key="1">
    <source>
        <dbReference type="Pfam" id="PF09084"/>
    </source>
</evidence>
<dbReference type="InterPro" id="IPR015168">
    <property type="entry name" value="SsuA/THI5"/>
</dbReference>
<dbReference type="Gene3D" id="3.40.190.10">
    <property type="entry name" value="Periplasmic binding protein-like II"/>
    <property type="match status" value="2"/>
</dbReference>